<organism evidence="5 6">
    <name type="scientific">Volvox reticuliferus</name>
    <dbReference type="NCBI Taxonomy" id="1737510"/>
    <lineage>
        <taxon>Eukaryota</taxon>
        <taxon>Viridiplantae</taxon>
        <taxon>Chlorophyta</taxon>
        <taxon>core chlorophytes</taxon>
        <taxon>Chlorophyceae</taxon>
        <taxon>CS clade</taxon>
        <taxon>Chlamydomonadales</taxon>
        <taxon>Volvocaceae</taxon>
        <taxon>Volvox</taxon>
    </lineage>
</organism>
<evidence type="ECO:0000313" key="6">
    <source>
        <dbReference type="Proteomes" id="UP000722791"/>
    </source>
</evidence>
<accession>A0A8J4LZU7</accession>
<dbReference type="Proteomes" id="UP000722791">
    <property type="component" value="Unassembled WGS sequence"/>
</dbReference>
<dbReference type="PANTHER" id="PTHR13789">
    <property type="entry name" value="MONOOXYGENASE"/>
    <property type="match status" value="1"/>
</dbReference>
<feature type="compositionally biased region" description="Polar residues" evidence="3">
    <location>
        <begin position="92"/>
        <end position="106"/>
    </location>
</feature>
<dbReference type="SUPFAM" id="SSF51905">
    <property type="entry name" value="FAD/NAD(P)-binding domain"/>
    <property type="match status" value="1"/>
</dbReference>
<gene>
    <name evidence="4" type="ORF">Vretifemale_19088</name>
    <name evidence="5" type="ORF">Vretimale_18781</name>
</gene>
<dbReference type="PANTHER" id="PTHR13789:SF309">
    <property type="entry name" value="PUTATIVE (AFU_ORTHOLOGUE AFUA_6G14510)-RELATED"/>
    <property type="match status" value="1"/>
</dbReference>
<proteinExistence type="predicted"/>
<dbReference type="EMBL" id="BNCQ01000074">
    <property type="protein sequence ID" value="GIM16127.1"/>
    <property type="molecule type" value="Genomic_DNA"/>
</dbReference>
<reference evidence="5" key="1">
    <citation type="journal article" date="2021" name="Proc. Natl. Acad. Sci. U.S.A.">
        <title>Three genomes in the algal genus Volvox reveal the fate of a haploid sex-determining region after a transition to homothallism.</title>
        <authorList>
            <person name="Yamamoto K."/>
            <person name="Hamaji T."/>
            <person name="Kawai-Toyooka H."/>
            <person name="Matsuzaki R."/>
            <person name="Takahashi F."/>
            <person name="Nishimura Y."/>
            <person name="Kawachi M."/>
            <person name="Noguchi H."/>
            <person name="Minakuchi Y."/>
            <person name="Umen J.G."/>
            <person name="Toyoda A."/>
            <person name="Nozaki H."/>
        </authorList>
    </citation>
    <scope>NUCLEOTIDE SEQUENCE</scope>
    <source>
        <strain evidence="5">NIES-3785</strain>
        <strain evidence="4">NIES-3786</strain>
    </source>
</reference>
<keyword evidence="2" id="KW-0503">Monooxygenase</keyword>
<feature type="compositionally biased region" description="Low complexity" evidence="3">
    <location>
        <begin position="656"/>
        <end position="669"/>
    </location>
</feature>
<feature type="region of interest" description="Disordered" evidence="3">
    <location>
        <begin position="958"/>
        <end position="1007"/>
    </location>
</feature>
<dbReference type="Gene3D" id="3.30.9.10">
    <property type="entry name" value="D-Amino Acid Oxidase, subunit A, domain 2"/>
    <property type="match status" value="1"/>
</dbReference>
<dbReference type="PRINTS" id="PR00420">
    <property type="entry name" value="RNGMNOXGNASE"/>
</dbReference>
<feature type="region of interest" description="Disordered" evidence="3">
    <location>
        <begin position="222"/>
        <end position="251"/>
    </location>
</feature>
<evidence type="ECO:0000256" key="1">
    <source>
        <dbReference type="ARBA" id="ARBA00023002"/>
    </source>
</evidence>
<keyword evidence="1" id="KW-0560">Oxidoreductase</keyword>
<evidence type="ECO:0008006" key="8">
    <source>
        <dbReference type="Google" id="ProtNLM"/>
    </source>
</evidence>
<dbReference type="InterPro" id="IPR036188">
    <property type="entry name" value="FAD/NAD-bd_sf"/>
</dbReference>
<evidence type="ECO:0000256" key="2">
    <source>
        <dbReference type="ARBA" id="ARBA00023033"/>
    </source>
</evidence>
<keyword evidence="7" id="KW-1185">Reference proteome</keyword>
<protein>
    <recommendedName>
        <fullName evidence="8">FAD-binding domain-containing protein</fullName>
    </recommendedName>
</protein>
<dbReference type="Gene3D" id="3.50.50.60">
    <property type="entry name" value="FAD/NAD(P)-binding domain"/>
    <property type="match status" value="1"/>
</dbReference>
<dbReference type="OrthoDB" id="545045at2759"/>
<comment type="caution">
    <text evidence="5">The sequence shown here is derived from an EMBL/GenBank/DDBJ whole genome shotgun (WGS) entry which is preliminary data.</text>
</comment>
<evidence type="ECO:0000313" key="5">
    <source>
        <dbReference type="EMBL" id="GIM16127.1"/>
    </source>
</evidence>
<evidence type="ECO:0000313" key="7">
    <source>
        <dbReference type="Proteomes" id="UP000747110"/>
    </source>
</evidence>
<dbReference type="EMBL" id="BNCP01000065">
    <property type="protein sequence ID" value="GIL91493.1"/>
    <property type="molecule type" value="Genomic_DNA"/>
</dbReference>
<evidence type="ECO:0000256" key="3">
    <source>
        <dbReference type="SAM" id="MobiDB-lite"/>
    </source>
</evidence>
<sequence>MTRYCGHGTLGGTLAHASIHSCSALRRSFAIPNEVGHRRSLASADVSVAATLPGLSAGSLPSDLPVGQHHSPNVLCRAVLVAERQAAAVPTTRDSNATAEGNSNVPDSPRHDVVDASIIGADVAGLAAALAVSKANPFARVMIFDTASEPPTACDGGVLLSVNGLRALKSLDANLFKRITTELASPVHEALWFDLEGELVRRVPLGQPSVAASRAADIASSSGRGAVGGSRRKLATGGLRNGKKTSAVTEPDPRSFPLVVSLHDLREALSEALPDEIQIFGRHYVSGVETCTRGGEGSDGMVLRFAASPGSAPVRTVRTKVLVGADGPNSAVKRLQFDPLPEQRPQPDGRIVWRGRFTLRQRDPDFAHLRSFTTASRTWVDLRAAPGAERTATLTPAGPNTYVWSACCPASLLADRGLQQTRASPYWRCMAMFEDFPQDFFAALRATAASAVVEHVACRPLATAAAASLAAPWQWFSGAAALVGDAVYSLPIDDASSTSINLTLEDAAVLGVCSQQHGLTERALQEYARQRGARVGAMLATPPSAPERVRLRDAPFLSSPVQAVEESTISTDNFSFTSTVNAAVDSAAAASAAVASPSQPLEDVLARVAAAGTTGAAPQPNLITQPVAASGRPSGGASRTAAPEDIPGVVSTPTLSGPSSPFFSRPSGARRMGPMPAAIAAVIGILTAGPGVGVGVGDVGGGDGDGRQAVVPAPALTLYTQQPYGEAIRQGDNPVAATASSSGAAAAVQDYIAAAEEVPYVADSTPRTVWDALLRTHGSMAAGNRDGGATPPTIEQLGQRHYGPVETPMAVWQAHLGMPGEANDMFVALPYNIEESPMQVWNSLLGVQATSSPAILATAVATPAATADAAATNATIVVGSSALQDSACALLPRPLHKPKSALASPAAAATAVTSTTEIAAPPPAPLAALPSSTMEAASSASSCSSVVAEAAPIGAAAANWGQEQQRRRRRPRGQAGPVSGRWAGGNRRGADKMSGGHGKSRRSSSATTAAFAAGDMSSARAVSASKAKAKAVAAKAAATMTVSLGAAAALGGVIGASTGHMPSMDVTAALHAHGAVAQFWEDLNNLTLSSASLSSIDLP</sequence>
<dbReference type="InterPro" id="IPR050493">
    <property type="entry name" value="FAD-dep_Monooxygenase_BioMet"/>
</dbReference>
<dbReference type="Proteomes" id="UP000747110">
    <property type="component" value="Unassembled WGS sequence"/>
</dbReference>
<dbReference type="GO" id="GO:0004497">
    <property type="term" value="F:monooxygenase activity"/>
    <property type="evidence" value="ECO:0007669"/>
    <property type="project" value="UniProtKB-KW"/>
</dbReference>
<name>A0A8J4LZU7_9CHLO</name>
<feature type="region of interest" description="Disordered" evidence="3">
    <location>
        <begin position="89"/>
        <end position="110"/>
    </location>
</feature>
<feature type="region of interest" description="Disordered" evidence="3">
    <location>
        <begin position="616"/>
        <end position="669"/>
    </location>
</feature>
<evidence type="ECO:0000313" key="4">
    <source>
        <dbReference type="EMBL" id="GIL91493.1"/>
    </source>
</evidence>
<dbReference type="AlphaFoldDB" id="A0A8J4LZU7"/>